<evidence type="ECO:0000313" key="2">
    <source>
        <dbReference type="Proteomes" id="UP001139700"/>
    </source>
</evidence>
<comment type="caution">
    <text evidence="1">The sequence shown here is derived from an EMBL/GenBank/DDBJ whole genome shotgun (WGS) entry which is preliminary data.</text>
</comment>
<sequence>MLQHFNPRNVLFASMLIAGMTSCSDDDEPTVTPPTTEFRTKIDYAKVTPATPYKSLFIDTKGDTTADLTTGNVRYKMFQELNYYVGSAVRDSTQVSAAVMKNMYANTGNPFTDISTSTINIKGADLNASGVQLRDVTASSKPTAEADAARAHLETSFAGMEAISKSVKVAAAKGVAGKLGTYLVDTKGIEHGQIIQKGLIGALQLDYIGNVLLDKGLEADNTALVSGKKYTALEHNWDEAYGLLTLNPIYLAGATDAERKSNESFIGSYLWEYNKASYAKIHPAFVKGRAAIVNNDKAEVTAQATFIRTEMEKAIASAAVGYLGKWKSGTTDAARAHAMGEGLGFIYSLRYCKINGADAAFSDAILLGLMGSPNGFWDLTNDKINAATDAITAKFKL</sequence>
<gene>
    <name evidence="1" type="ORF">LXM24_17770</name>
</gene>
<evidence type="ECO:0000313" key="1">
    <source>
        <dbReference type="EMBL" id="MCF0041960.1"/>
    </source>
</evidence>
<organism evidence="1 2">
    <name type="scientific">Dyadobacter fanqingshengii</name>
    <dbReference type="NCBI Taxonomy" id="2906443"/>
    <lineage>
        <taxon>Bacteria</taxon>
        <taxon>Pseudomonadati</taxon>
        <taxon>Bacteroidota</taxon>
        <taxon>Cytophagia</taxon>
        <taxon>Cytophagales</taxon>
        <taxon>Spirosomataceae</taxon>
        <taxon>Dyadobacter</taxon>
    </lineage>
</organism>
<dbReference type="InterPro" id="IPR032331">
    <property type="entry name" value="DUF4856"/>
</dbReference>
<name>A0A9X1TA13_9BACT</name>
<dbReference type="Pfam" id="PF16148">
    <property type="entry name" value="DUF4856"/>
    <property type="match status" value="1"/>
</dbReference>
<protein>
    <submittedName>
        <fullName evidence="1">DUF4856 domain-containing protein</fullName>
    </submittedName>
</protein>
<dbReference type="EMBL" id="JAJTTA010000002">
    <property type="protein sequence ID" value="MCF0041960.1"/>
    <property type="molecule type" value="Genomic_DNA"/>
</dbReference>
<dbReference type="RefSeq" id="WP_234614759.1">
    <property type="nucleotide sequence ID" value="NZ_CP098806.1"/>
</dbReference>
<reference evidence="1" key="1">
    <citation type="submission" date="2021-12" db="EMBL/GenBank/DDBJ databases">
        <title>Novel species in genus Dyadobacter.</title>
        <authorList>
            <person name="Ma C."/>
        </authorList>
    </citation>
    <scope>NUCLEOTIDE SEQUENCE</scope>
    <source>
        <strain evidence="1">CY399</strain>
    </source>
</reference>
<keyword evidence="2" id="KW-1185">Reference proteome</keyword>
<dbReference type="AlphaFoldDB" id="A0A9X1TA13"/>
<dbReference type="Proteomes" id="UP001139700">
    <property type="component" value="Unassembled WGS sequence"/>
</dbReference>
<accession>A0A9X1TA13</accession>
<proteinExistence type="predicted"/>